<feature type="compositionally biased region" description="Basic and acidic residues" evidence="1">
    <location>
        <begin position="226"/>
        <end position="239"/>
    </location>
</feature>
<dbReference type="Gene3D" id="3.40.30.10">
    <property type="entry name" value="Glutaredoxin"/>
    <property type="match status" value="1"/>
</dbReference>
<dbReference type="SUPFAM" id="SSF49452">
    <property type="entry name" value="Starch-binding domain-like"/>
    <property type="match status" value="1"/>
</dbReference>
<dbReference type="OrthoDB" id="253395at2"/>
<organism evidence="3 4">
    <name type="scientific">Tautonia sociabilis</name>
    <dbReference type="NCBI Taxonomy" id="2080755"/>
    <lineage>
        <taxon>Bacteria</taxon>
        <taxon>Pseudomonadati</taxon>
        <taxon>Planctomycetota</taxon>
        <taxon>Planctomycetia</taxon>
        <taxon>Isosphaerales</taxon>
        <taxon>Isosphaeraceae</taxon>
        <taxon>Tautonia</taxon>
    </lineage>
</organism>
<name>A0A432MR40_9BACT</name>
<dbReference type="Pfam" id="PF00578">
    <property type="entry name" value="AhpC-TSA"/>
    <property type="match status" value="1"/>
</dbReference>
<dbReference type="AlphaFoldDB" id="A0A432MR40"/>
<dbReference type="RefSeq" id="WP_126723485.1">
    <property type="nucleotide sequence ID" value="NZ_RYZH01000002.1"/>
</dbReference>
<dbReference type="GO" id="GO:0030246">
    <property type="term" value="F:carbohydrate binding"/>
    <property type="evidence" value="ECO:0007669"/>
    <property type="project" value="InterPro"/>
</dbReference>
<evidence type="ECO:0000313" key="3">
    <source>
        <dbReference type="EMBL" id="RUL89408.1"/>
    </source>
</evidence>
<reference evidence="3 4" key="1">
    <citation type="submission" date="2018-12" db="EMBL/GenBank/DDBJ databases">
        <authorList>
            <person name="Toschakov S.V."/>
        </authorList>
    </citation>
    <scope>NUCLEOTIDE SEQUENCE [LARGE SCALE GENOMIC DNA]</scope>
    <source>
        <strain evidence="3 4">GM2012</strain>
    </source>
</reference>
<feature type="region of interest" description="Disordered" evidence="1">
    <location>
        <begin position="43"/>
        <end position="75"/>
    </location>
</feature>
<dbReference type="PANTHER" id="PTHR42852">
    <property type="entry name" value="THIOL:DISULFIDE INTERCHANGE PROTEIN DSBE"/>
    <property type="match status" value="1"/>
</dbReference>
<dbReference type="EMBL" id="RYZH01000002">
    <property type="protein sequence ID" value="RUL89408.1"/>
    <property type="molecule type" value="Genomic_DNA"/>
</dbReference>
<protein>
    <submittedName>
        <fullName evidence="3">Redoxin domain-containing protein</fullName>
    </submittedName>
</protein>
<feature type="compositionally biased region" description="Pro residues" evidence="1">
    <location>
        <begin position="312"/>
        <end position="323"/>
    </location>
</feature>
<dbReference type="PROSITE" id="PS51352">
    <property type="entry name" value="THIOREDOXIN_2"/>
    <property type="match status" value="1"/>
</dbReference>
<feature type="domain" description="Thioredoxin" evidence="2">
    <location>
        <begin position="548"/>
        <end position="695"/>
    </location>
</feature>
<gene>
    <name evidence="3" type="ORF">TsocGM_01140</name>
</gene>
<dbReference type="SUPFAM" id="SSF52833">
    <property type="entry name" value="Thioredoxin-like"/>
    <property type="match status" value="1"/>
</dbReference>
<dbReference type="CDD" id="cd02966">
    <property type="entry name" value="TlpA_like_family"/>
    <property type="match status" value="1"/>
</dbReference>
<dbReference type="PANTHER" id="PTHR42852:SF13">
    <property type="entry name" value="PROTEIN DIPZ"/>
    <property type="match status" value="1"/>
</dbReference>
<dbReference type="InterPro" id="IPR050553">
    <property type="entry name" value="Thioredoxin_ResA/DsbE_sf"/>
</dbReference>
<evidence type="ECO:0000313" key="4">
    <source>
        <dbReference type="Proteomes" id="UP000280296"/>
    </source>
</evidence>
<dbReference type="InterPro" id="IPR013766">
    <property type="entry name" value="Thioredoxin_domain"/>
</dbReference>
<dbReference type="InterPro" id="IPR000866">
    <property type="entry name" value="AhpC/TSA"/>
</dbReference>
<feature type="compositionally biased region" description="Basic and acidic residues" evidence="1">
    <location>
        <begin position="337"/>
        <end position="346"/>
    </location>
</feature>
<feature type="compositionally biased region" description="Low complexity" evidence="1">
    <location>
        <begin position="290"/>
        <end position="311"/>
    </location>
</feature>
<dbReference type="InterPro" id="IPR013784">
    <property type="entry name" value="Carb-bd-like_fold"/>
</dbReference>
<proteinExistence type="predicted"/>
<reference evidence="3 4" key="2">
    <citation type="submission" date="2019-01" db="EMBL/GenBank/DDBJ databases">
        <title>Tautonia sociabilis, a novel thermotolerant planctomycete of Isosphaeraceae family, isolated from a 4000 m deep subterranean habitat.</title>
        <authorList>
            <person name="Kovaleva O.L."/>
            <person name="Elcheninov A.G."/>
            <person name="Van Heerden E."/>
            <person name="Toshchakov S.V."/>
            <person name="Novikov A."/>
            <person name="Bonch-Osmolovskaya E.A."/>
            <person name="Kublanov I.V."/>
        </authorList>
    </citation>
    <scope>NUCLEOTIDE SEQUENCE [LARGE SCALE GENOMIC DNA]</scope>
    <source>
        <strain evidence="3 4">GM2012</strain>
    </source>
</reference>
<evidence type="ECO:0000259" key="2">
    <source>
        <dbReference type="PROSITE" id="PS51352"/>
    </source>
</evidence>
<evidence type="ECO:0000256" key="1">
    <source>
        <dbReference type="SAM" id="MobiDB-lite"/>
    </source>
</evidence>
<dbReference type="Proteomes" id="UP000280296">
    <property type="component" value="Unassembled WGS sequence"/>
</dbReference>
<feature type="region of interest" description="Disordered" evidence="1">
    <location>
        <begin position="183"/>
        <end position="524"/>
    </location>
</feature>
<accession>A0A432MR40</accession>
<feature type="compositionally biased region" description="Basic and acidic residues" evidence="1">
    <location>
        <begin position="466"/>
        <end position="479"/>
    </location>
</feature>
<dbReference type="GO" id="GO:0016491">
    <property type="term" value="F:oxidoreductase activity"/>
    <property type="evidence" value="ECO:0007669"/>
    <property type="project" value="InterPro"/>
</dbReference>
<comment type="caution">
    <text evidence="3">The sequence shown here is derived from an EMBL/GenBank/DDBJ whole genome shotgun (WGS) entry which is preliminary data.</text>
</comment>
<dbReference type="InterPro" id="IPR036249">
    <property type="entry name" value="Thioredoxin-like_sf"/>
</dbReference>
<sequence length="704" mass="75508">MQIRTVGSIIVAAMLVLGQAGCRNLPRGGLALGRAPEIRTIAGVGARPDRPATREGTPSTISSRVDPPAEGPSSDRVIGQVVDDQGVPVANARVRLAVDGAPAGREVEGTTNRSGRFLLKGLRPGERYTLIAEWDDGDDLLLGRSTVSTPAEEIEIRVASVKEPNRAEVTSGSRFEASGVRLFEAPPQEPDRVPIRSYRPDIPGRMPPPDPGTNRDSRAGWIPSDGVRRASLDPDREESSSVVRASAAPEGPNLFPETERSPVDPPPDRFGALAESSRIPDEIELPEPILDPAPGGALDPPLLKEPSGTRSPSPPSQPSPAPVRPIEERAAPTVRIFEPESEREADQPDPPLLMTDTPPVVEPRDDRTNAPLAPIGADRPGAMRVPTGAPPSREGSPAEDATPERSPIGPDPTIVPDGHGEEMGSFDPEPSPERLADGPRIAPLPDQDPQEARTPARVGPSSDPLEVDRTPGEHPRFELEPNPEASNRVVRWGDLPPPEPLDPRGPEASPPADEGQEPAGSGWGAGLLRLIRPGREEAPAVEPRIEFDAERGRLGDFELPDVQGRPFRLSEANSDYVLLCFWGTWCDPCLAALPHLDELQGQFGPDRLRVVSIAYERNGQGGPRSVSRTARRLGLRFPILLAPADGTCPVASAFEVKYYPTLVLLDREGRVVHRETGATGETLMRLDRAIAAAMAEGVMTVTRH</sequence>
<keyword evidence="4" id="KW-1185">Reference proteome</keyword>
<dbReference type="Pfam" id="PF13620">
    <property type="entry name" value="CarboxypepD_reg"/>
    <property type="match status" value="1"/>
</dbReference>
<dbReference type="GO" id="GO:0016209">
    <property type="term" value="F:antioxidant activity"/>
    <property type="evidence" value="ECO:0007669"/>
    <property type="project" value="InterPro"/>
</dbReference>